<sequence>MNVKNRQNLRWLTGRLAAALDVPASALNPMVPLADMGVDSVQAVSLVGEIEMHFDLDVDPTLIFDYPTLAHIAEYLTEALAEQTVEQAEVA</sequence>
<dbReference type="SUPFAM" id="SSF47336">
    <property type="entry name" value="ACP-like"/>
    <property type="match status" value="1"/>
</dbReference>
<dbReference type="InterPro" id="IPR009081">
    <property type="entry name" value="PP-bd_ACP"/>
</dbReference>
<dbReference type="RefSeq" id="WP_065145522.1">
    <property type="nucleotide sequence ID" value="NZ_LZLS01000171.1"/>
</dbReference>
<keyword evidence="2" id="KW-0597">Phosphoprotein</keyword>
<dbReference type="SMART" id="SM00823">
    <property type="entry name" value="PKS_PP"/>
    <property type="match status" value="1"/>
</dbReference>
<feature type="domain" description="Carrier" evidence="4">
    <location>
        <begin position="3"/>
        <end position="80"/>
    </location>
</feature>
<reference evidence="5 6" key="1">
    <citation type="submission" date="2016-06" db="EMBL/GenBank/DDBJ databases">
        <authorList>
            <person name="Kjaerup R.B."/>
            <person name="Dalgaard T.S."/>
            <person name="Juul-Madsen H.R."/>
        </authorList>
    </citation>
    <scope>NUCLEOTIDE SEQUENCE [LARGE SCALE GENOMIC DNA]</scope>
    <source>
        <strain evidence="5 6">1165133.8</strain>
    </source>
</reference>
<dbReference type="OrthoDB" id="9023404at2"/>
<dbReference type="EMBL" id="LZLS01000171">
    <property type="protein sequence ID" value="OBK23658.1"/>
    <property type="molecule type" value="Genomic_DNA"/>
</dbReference>
<keyword evidence="3" id="KW-0732">Signal</keyword>
<dbReference type="SMART" id="SM01294">
    <property type="entry name" value="PKS_PP_betabranch"/>
    <property type="match status" value="1"/>
</dbReference>
<gene>
    <name evidence="5" type="ORF">A5634_05325</name>
</gene>
<name>A0A1A3NNE3_MYCAS</name>
<comment type="caution">
    <text evidence="5">The sequence shown here is derived from an EMBL/GenBank/DDBJ whole genome shotgun (WGS) entry which is preliminary data.</text>
</comment>
<dbReference type="Proteomes" id="UP000093928">
    <property type="component" value="Unassembled WGS sequence"/>
</dbReference>
<feature type="signal peptide" evidence="3">
    <location>
        <begin position="1"/>
        <end position="26"/>
    </location>
</feature>
<evidence type="ECO:0000256" key="2">
    <source>
        <dbReference type="ARBA" id="ARBA00022553"/>
    </source>
</evidence>
<evidence type="ECO:0000256" key="1">
    <source>
        <dbReference type="ARBA" id="ARBA00022450"/>
    </source>
</evidence>
<proteinExistence type="predicted"/>
<keyword evidence="1" id="KW-0596">Phosphopantetheine</keyword>
<evidence type="ECO:0000256" key="3">
    <source>
        <dbReference type="SAM" id="SignalP"/>
    </source>
</evidence>
<accession>A0A1A3NNE3</accession>
<dbReference type="InterPro" id="IPR020806">
    <property type="entry name" value="PKS_PP-bd"/>
</dbReference>
<dbReference type="InterPro" id="IPR036736">
    <property type="entry name" value="ACP-like_sf"/>
</dbReference>
<evidence type="ECO:0000259" key="4">
    <source>
        <dbReference type="PROSITE" id="PS50075"/>
    </source>
</evidence>
<dbReference type="Pfam" id="PF00550">
    <property type="entry name" value="PP-binding"/>
    <property type="match status" value="1"/>
</dbReference>
<protein>
    <submittedName>
        <fullName evidence="5">Acyl carrier protein</fullName>
    </submittedName>
</protein>
<organism evidence="5 6">
    <name type="scientific">Mycobacterium asiaticum</name>
    <dbReference type="NCBI Taxonomy" id="1790"/>
    <lineage>
        <taxon>Bacteria</taxon>
        <taxon>Bacillati</taxon>
        <taxon>Actinomycetota</taxon>
        <taxon>Actinomycetes</taxon>
        <taxon>Mycobacteriales</taxon>
        <taxon>Mycobacteriaceae</taxon>
        <taxon>Mycobacterium</taxon>
    </lineage>
</organism>
<dbReference type="GO" id="GO:0031177">
    <property type="term" value="F:phosphopantetheine binding"/>
    <property type="evidence" value="ECO:0007669"/>
    <property type="project" value="InterPro"/>
</dbReference>
<evidence type="ECO:0000313" key="6">
    <source>
        <dbReference type="Proteomes" id="UP000093928"/>
    </source>
</evidence>
<feature type="chain" id="PRO_5038413982" evidence="3">
    <location>
        <begin position="27"/>
        <end position="91"/>
    </location>
</feature>
<evidence type="ECO:0000313" key="5">
    <source>
        <dbReference type="EMBL" id="OBK23658.1"/>
    </source>
</evidence>
<dbReference type="AlphaFoldDB" id="A0A1A3NNE3"/>
<dbReference type="PROSITE" id="PS50075">
    <property type="entry name" value="CARRIER"/>
    <property type="match status" value="1"/>
</dbReference>
<dbReference type="Gene3D" id="1.10.1200.10">
    <property type="entry name" value="ACP-like"/>
    <property type="match status" value="1"/>
</dbReference>